<dbReference type="Gene3D" id="3.40.630.30">
    <property type="match status" value="1"/>
</dbReference>
<name>A0A4Q7KWW1_9PSEU</name>
<dbReference type="InterPro" id="IPR016181">
    <property type="entry name" value="Acyl_CoA_acyltransferase"/>
</dbReference>
<dbReference type="Pfam" id="PF13302">
    <property type="entry name" value="Acetyltransf_3"/>
    <property type="match status" value="1"/>
</dbReference>
<dbReference type="RefSeq" id="WP_130344206.1">
    <property type="nucleotide sequence ID" value="NZ_SGWQ01000003.1"/>
</dbReference>
<evidence type="ECO:0000313" key="3">
    <source>
        <dbReference type="Proteomes" id="UP000294257"/>
    </source>
</evidence>
<dbReference type="AlphaFoldDB" id="A0A4Q7KWW1"/>
<dbReference type="OrthoDB" id="9795199at2"/>
<feature type="domain" description="N-acetyltransferase" evidence="1">
    <location>
        <begin position="16"/>
        <end position="180"/>
    </location>
</feature>
<dbReference type="PANTHER" id="PTHR43610">
    <property type="entry name" value="BLL6696 PROTEIN"/>
    <property type="match status" value="1"/>
</dbReference>
<proteinExistence type="predicted"/>
<comment type="caution">
    <text evidence="2">The sequence shown here is derived from an EMBL/GenBank/DDBJ whole genome shotgun (WGS) entry which is preliminary data.</text>
</comment>
<keyword evidence="3" id="KW-1185">Reference proteome</keyword>
<sequence length="196" mass="21812">MDARWDQSPTLTGTHVRLEPLTIAHAPGLHEAGKDPDIWTWLSGWQPADLAATERMIAGALATPGRLAMAQLDARTGEVAGTTSYHDVDAKHRSLCIGSTWIGAPWQRTALNTEAKLLLLRNAFEALGANRVAWHTDIRNERSQRAIERLGARREGVLRAHKIRKDGTPRDTVVYSLIAPEWPNARERLSARPHRD</sequence>
<evidence type="ECO:0000259" key="1">
    <source>
        <dbReference type="PROSITE" id="PS51186"/>
    </source>
</evidence>
<dbReference type="PANTHER" id="PTHR43610:SF1">
    <property type="entry name" value="N-ACETYLTRANSFERASE DOMAIN-CONTAINING PROTEIN"/>
    <property type="match status" value="1"/>
</dbReference>
<dbReference type="InterPro" id="IPR000182">
    <property type="entry name" value="GNAT_dom"/>
</dbReference>
<dbReference type="EMBL" id="SGWQ01000003">
    <property type="protein sequence ID" value="RZS41274.1"/>
    <property type="molecule type" value="Genomic_DNA"/>
</dbReference>
<gene>
    <name evidence="2" type="ORF">EV193_103596</name>
</gene>
<protein>
    <submittedName>
        <fullName evidence="2">RimJ/RimL family protein N-acetyltransferase</fullName>
    </submittedName>
</protein>
<keyword evidence="2" id="KW-0808">Transferase</keyword>
<organism evidence="2 3">
    <name type="scientific">Herbihabitans rhizosphaerae</name>
    <dbReference type="NCBI Taxonomy" id="1872711"/>
    <lineage>
        <taxon>Bacteria</taxon>
        <taxon>Bacillati</taxon>
        <taxon>Actinomycetota</taxon>
        <taxon>Actinomycetes</taxon>
        <taxon>Pseudonocardiales</taxon>
        <taxon>Pseudonocardiaceae</taxon>
        <taxon>Herbihabitans</taxon>
    </lineage>
</organism>
<reference evidence="2 3" key="1">
    <citation type="submission" date="2019-02" db="EMBL/GenBank/DDBJ databases">
        <title>Genomic Encyclopedia of Type Strains, Phase IV (KMG-IV): sequencing the most valuable type-strain genomes for metagenomic binning, comparative biology and taxonomic classification.</title>
        <authorList>
            <person name="Goeker M."/>
        </authorList>
    </citation>
    <scope>NUCLEOTIDE SEQUENCE [LARGE SCALE GENOMIC DNA]</scope>
    <source>
        <strain evidence="2 3">DSM 101727</strain>
    </source>
</reference>
<accession>A0A4Q7KWW1</accession>
<dbReference type="GO" id="GO:0016747">
    <property type="term" value="F:acyltransferase activity, transferring groups other than amino-acyl groups"/>
    <property type="evidence" value="ECO:0007669"/>
    <property type="project" value="InterPro"/>
</dbReference>
<dbReference type="SUPFAM" id="SSF55729">
    <property type="entry name" value="Acyl-CoA N-acyltransferases (Nat)"/>
    <property type="match status" value="1"/>
</dbReference>
<dbReference type="Proteomes" id="UP000294257">
    <property type="component" value="Unassembled WGS sequence"/>
</dbReference>
<dbReference type="PROSITE" id="PS51186">
    <property type="entry name" value="GNAT"/>
    <property type="match status" value="1"/>
</dbReference>
<evidence type="ECO:0000313" key="2">
    <source>
        <dbReference type="EMBL" id="RZS41274.1"/>
    </source>
</evidence>